<evidence type="ECO:0000256" key="1">
    <source>
        <dbReference type="SAM" id="MobiDB-lite"/>
    </source>
</evidence>
<organism evidence="3">
    <name type="scientific">Anopheles coluzzii</name>
    <name type="common">African malaria mosquito</name>
    <dbReference type="NCBI Taxonomy" id="1518534"/>
    <lineage>
        <taxon>Eukaryota</taxon>
        <taxon>Metazoa</taxon>
        <taxon>Ecdysozoa</taxon>
        <taxon>Arthropoda</taxon>
        <taxon>Hexapoda</taxon>
        <taxon>Insecta</taxon>
        <taxon>Pterygota</taxon>
        <taxon>Neoptera</taxon>
        <taxon>Endopterygota</taxon>
        <taxon>Diptera</taxon>
        <taxon>Nematocera</taxon>
        <taxon>Culicoidea</taxon>
        <taxon>Culicidae</taxon>
        <taxon>Anophelinae</taxon>
        <taxon>Anopheles</taxon>
    </lineage>
</organism>
<proteinExistence type="predicted"/>
<evidence type="ECO:0000256" key="2">
    <source>
        <dbReference type="SAM" id="Phobius"/>
    </source>
</evidence>
<dbReference type="EnsemblMetazoa" id="ACOM029084-RA">
    <property type="protein sequence ID" value="ACOM029084-PA.1"/>
    <property type="gene ID" value="ACOM029084"/>
</dbReference>
<sequence length="122" mass="12895">MDQGEHVTALRGFLPGTPLVAIVVVSTIGFKVPRAGLSTINNNLCARNQNQTAVSLIKSTKALGSERLLQFLNNFLALGNFPNASVTSSDRSAGSSLASKRGTENAHKKALDVRNGLDVAYI</sequence>
<feature type="compositionally biased region" description="Low complexity" evidence="1">
    <location>
        <begin position="88"/>
        <end position="99"/>
    </location>
</feature>
<feature type="transmembrane region" description="Helical" evidence="2">
    <location>
        <begin position="12"/>
        <end position="30"/>
    </location>
</feature>
<protein>
    <submittedName>
        <fullName evidence="3">Uncharacterized protein</fullName>
    </submittedName>
</protein>
<accession>A0A8W7PBR8</accession>
<keyword evidence="2" id="KW-1133">Transmembrane helix</keyword>
<keyword evidence="2" id="KW-0812">Transmembrane</keyword>
<dbReference type="Proteomes" id="UP000075882">
    <property type="component" value="Unassembled WGS sequence"/>
</dbReference>
<name>A0A8W7PBR8_ANOCL</name>
<keyword evidence="2" id="KW-0472">Membrane</keyword>
<dbReference type="AlphaFoldDB" id="A0A8W7PBR8"/>
<reference evidence="3" key="1">
    <citation type="submission" date="2022-08" db="UniProtKB">
        <authorList>
            <consortium name="EnsemblMetazoa"/>
        </authorList>
    </citation>
    <scope>IDENTIFICATION</scope>
</reference>
<feature type="region of interest" description="Disordered" evidence="1">
    <location>
        <begin position="85"/>
        <end position="105"/>
    </location>
</feature>
<evidence type="ECO:0000313" key="3">
    <source>
        <dbReference type="EnsemblMetazoa" id="ACOM029084-PA.1"/>
    </source>
</evidence>